<protein>
    <recommendedName>
        <fullName evidence="1">DUF4232 domain-containing protein</fullName>
    </recommendedName>
</protein>
<reference evidence="2 3" key="1">
    <citation type="submission" date="2015-07" db="EMBL/GenBank/DDBJ databases">
        <authorList>
            <person name="Ju K.-S."/>
            <person name="Doroghazi J.R."/>
            <person name="Metcalf W.W."/>
        </authorList>
    </citation>
    <scope>NUCLEOTIDE SEQUENCE [LARGE SCALE GENOMIC DNA]</scope>
    <source>
        <strain evidence="2 3">NRRL B-3589</strain>
    </source>
</reference>
<evidence type="ECO:0000259" key="1">
    <source>
        <dbReference type="Pfam" id="PF14016"/>
    </source>
</evidence>
<keyword evidence="3" id="KW-1185">Reference proteome</keyword>
<proteinExistence type="predicted"/>
<dbReference type="InterPro" id="IPR025326">
    <property type="entry name" value="DUF4232"/>
</dbReference>
<name>A0ABR5ITX0_9ACTN</name>
<organism evidence="2 3">
    <name type="scientific">Streptomyces varsoviensis</name>
    <dbReference type="NCBI Taxonomy" id="67373"/>
    <lineage>
        <taxon>Bacteria</taxon>
        <taxon>Bacillati</taxon>
        <taxon>Actinomycetota</taxon>
        <taxon>Actinomycetes</taxon>
        <taxon>Kitasatosporales</taxon>
        <taxon>Streptomycetaceae</taxon>
        <taxon>Streptomyces</taxon>
    </lineage>
</organism>
<dbReference type="Proteomes" id="UP000037020">
    <property type="component" value="Unassembled WGS sequence"/>
</dbReference>
<comment type="caution">
    <text evidence="2">The sequence shown here is derived from an EMBL/GenBank/DDBJ whole genome shotgun (WGS) entry which is preliminary data.</text>
</comment>
<sequence length="154" mass="15978">ANAAEPAAAATPTCAVSGLRITLDDNGNGPAQHGMNHEGTYLRFKNTTGTTCALRGYPGLGLEKAGHAKAATDVRWGSTYFAQDPGKKTVYLKSDASAWADLVWTHTGANAVHAKYLEVTPPAATAHRTLAFDKIVDNGTLNVTSLSATPPATG</sequence>
<gene>
    <name evidence="2" type="ORF">ADK38_41380</name>
</gene>
<evidence type="ECO:0000313" key="2">
    <source>
        <dbReference type="EMBL" id="KOG66944.1"/>
    </source>
</evidence>
<dbReference type="Pfam" id="PF14016">
    <property type="entry name" value="DUF4232"/>
    <property type="match status" value="1"/>
</dbReference>
<dbReference type="EMBL" id="LGUT01003993">
    <property type="protein sequence ID" value="KOG66944.1"/>
    <property type="molecule type" value="Genomic_DNA"/>
</dbReference>
<feature type="non-terminal residue" evidence="2">
    <location>
        <position position="1"/>
    </location>
</feature>
<feature type="domain" description="DUF4232" evidence="1">
    <location>
        <begin position="14"/>
        <end position="145"/>
    </location>
</feature>
<evidence type="ECO:0000313" key="3">
    <source>
        <dbReference type="Proteomes" id="UP000037020"/>
    </source>
</evidence>
<accession>A0ABR5ITX0</accession>